<accession>A0ABW9YJK0</accession>
<evidence type="ECO:0000313" key="1">
    <source>
        <dbReference type="EMBL" id="NBI53451.1"/>
    </source>
</evidence>
<sequence>MSELKFLNIDDLEKELLQPCKLITGKPSREGLYPWIKYEDGQIGICEVVNATGEQFVNDYRWMDATTRRQVADSLAHHLEKGWFTIQHVSAFADLWEELFNENADHIRAIDTDLAWCTAMRRLGF</sequence>
<dbReference type="EMBL" id="RSEJ01000012">
    <property type="protein sequence ID" value="NBI53451.1"/>
    <property type="molecule type" value="Genomic_DNA"/>
</dbReference>
<comment type="caution">
    <text evidence="1">The sequence shown here is derived from an EMBL/GenBank/DDBJ whole genome shotgun (WGS) entry which is preliminary data.</text>
</comment>
<organism evidence="1 2">
    <name type="scientific">Photobacterium alginatilyticum</name>
    <dbReference type="NCBI Taxonomy" id="1775171"/>
    <lineage>
        <taxon>Bacteria</taxon>
        <taxon>Pseudomonadati</taxon>
        <taxon>Pseudomonadota</taxon>
        <taxon>Gammaproteobacteria</taxon>
        <taxon>Vibrionales</taxon>
        <taxon>Vibrionaceae</taxon>
        <taxon>Photobacterium</taxon>
    </lineage>
</organism>
<evidence type="ECO:0000313" key="2">
    <source>
        <dbReference type="Proteomes" id="UP000738517"/>
    </source>
</evidence>
<name>A0ABW9YJK0_9GAMM</name>
<dbReference type="Proteomes" id="UP000738517">
    <property type="component" value="Unassembled WGS sequence"/>
</dbReference>
<protein>
    <submittedName>
        <fullName evidence="1">Uncharacterized protein</fullName>
    </submittedName>
</protein>
<reference evidence="1 2" key="1">
    <citation type="journal article" date="2017" name="Int. J. Syst. Evol. Microbiol.">
        <title>Photobacterium alginatilyticum sp. nov., a marine bacterium isolated from bottom seawater.</title>
        <authorList>
            <person name="Wang X."/>
            <person name="Wang Y."/>
            <person name="Yang X."/>
            <person name="Sun H."/>
            <person name="Li B."/>
            <person name="Zhang X.H."/>
        </authorList>
    </citation>
    <scope>NUCLEOTIDE SEQUENCE [LARGE SCALE GENOMIC DNA]</scope>
    <source>
        <strain evidence="1 2">P03D4</strain>
    </source>
</reference>
<keyword evidence="2" id="KW-1185">Reference proteome</keyword>
<proteinExistence type="predicted"/>
<gene>
    <name evidence="1" type="ORF">EIZ48_12770</name>
</gene>
<dbReference type="RefSeq" id="WP_160651927.1">
    <property type="nucleotide sequence ID" value="NZ_RSEJ01000012.1"/>
</dbReference>